<dbReference type="GO" id="GO:0003677">
    <property type="term" value="F:DNA binding"/>
    <property type="evidence" value="ECO:0007669"/>
    <property type="project" value="InterPro"/>
</dbReference>
<evidence type="ECO:0000259" key="3">
    <source>
        <dbReference type="PROSITE" id="PS51029"/>
    </source>
</evidence>
<evidence type="ECO:0000259" key="4">
    <source>
        <dbReference type="PROSITE" id="PS51031"/>
    </source>
</evidence>
<dbReference type="GO" id="GO:0005634">
    <property type="term" value="C:nucleus"/>
    <property type="evidence" value="ECO:0007669"/>
    <property type="project" value="UniProtKB-SubCell"/>
</dbReference>
<dbReference type="GO" id="GO:0005667">
    <property type="term" value="C:transcription regulator complex"/>
    <property type="evidence" value="ECO:0007669"/>
    <property type="project" value="TreeGrafter"/>
</dbReference>
<evidence type="ECO:0000256" key="2">
    <source>
        <dbReference type="SAM" id="MobiDB-lite"/>
    </source>
</evidence>
<dbReference type="PROSITE" id="PS51031">
    <property type="entry name" value="BESS"/>
    <property type="match status" value="1"/>
</dbReference>
<dbReference type="GO" id="GO:0006357">
    <property type="term" value="P:regulation of transcription by RNA polymerase II"/>
    <property type="evidence" value="ECO:0007669"/>
    <property type="project" value="TreeGrafter"/>
</dbReference>
<dbReference type="EMBL" id="SEYY01003412">
    <property type="protein sequence ID" value="KAB7504312.1"/>
    <property type="molecule type" value="Genomic_DNA"/>
</dbReference>
<feature type="region of interest" description="Disordered" evidence="2">
    <location>
        <begin position="254"/>
        <end position="292"/>
    </location>
</feature>
<dbReference type="OrthoDB" id="6377501at2759"/>
<accession>A0A5N5TCQ9</accession>
<feature type="non-terminal residue" evidence="5">
    <location>
        <position position="292"/>
    </location>
</feature>
<dbReference type="InterPro" id="IPR039353">
    <property type="entry name" value="TF_Adf1"/>
</dbReference>
<dbReference type="Pfam" id="PF10545">
    <property type="entry name" value="MADF_DNA_bdg"/>
    <property type="match status" value="1"/>
</dbReference>
<comment type="subcellular location">
    <subcellularLocation>
        <location evidence="1">Nucleus</location>
    </subcellularLocation>
</comment>
<name>A0A5N5TCQ9_9CRUS</name>
<evidence type="ECO:0000313" key="6">
    <source>
        <dbReference type="Proteomes" id="UP000326759"/>
    </source>
</evidence>
<feature type="domain" description="MADF" evidence="3">
    <location>
        <begin position="6"/>
        <end position="105"/>
    </location>
</feature>
<keyword evidence="1" id="KW-0539">Nucleus</keyword>
<gene>
    <name evidence="5" type="ORF">Anas_05092</name>
</gene>
<keyword evidence="6" id="KW-1185">Reference proteome</keyword>
<comment type="caution">
    <text evidence="5">The sequence shown here is derived from an EMBL/GenBank/DDBJ whole genome shotgun (WGS) entry which is preliminary data.</text>
</comment>
<dbReference type="Proteomes" id="UP000326759">
    <property type="component" value="Unassembled WGS sequence"/>
</dbReference>
<proteinExistence type="predicted"/>
<dbReference type="PANTHER" id="PTHR12243">
    <property type="entry name" value="MADF DOMAIN TRANSCRIPTION FACTOR"/>
    <property type="match status" value="1"/>
</dbReference>
<feature type="region of interest" description="Disordered" evidence="2">
    <location>
        <begin position="144"/>
        <end position="190"/>
    </location>
</feature>
<evidence type="ECO:0000313" key="5">
    <source>
        <dbReference type="EMBL" id="KAB7504312.1"/>
    </source>
</evidence>
<sequence>MFDVDKFIIYVEQNPPIWDRRTKDYTDRVLRDKCWYLVGENMFDGWTVLTDEAKQEQVKEMKKKWRHIRDSYLKYINQGKHGEPSSKKKKYVYADALMFLRQTFVKKNLKNGTEGDDDDADMQLQQRDEAGVLEATNSVMRLIQQRSGAPEIGTPIKKSNTRKSGGYTSQSKLTEKLESSSSKSDQEDDGDKSFLLSLLPYLKKLNEEQKLDFRLYALQFFRDLRAKNIQPAASFQHSIFPLTQTHHFSNYHSEYQEHSDNYNNPASPERTYCSSPTNAQQNTSSQSIDINE</sequence>
<dbReference type="PROSITE" id="PS51029">
    <property type="entry name" value="MADF"/>
    <property type="match status" value="1"/>
</dbReference>
<dbReference type="InterPro" id="IPR006578">
    <property type="entry name" value="MADF-dom"/>
</dbReference>
<dbReference type="InterPro" id="IPR004210">
    <property type="entry name" value="BESS_motif"/>
</dbReference>
<feature type="domain" description="BESS" evidence="4">
    <location>
        <begin position="188"/>
        <end position="227"/>
    </location>
</feature>
<dbReference type="PANTHER" id="PTHR12243:SF67">
    <property type="entry name" value="COREPRESSOR OF PANGOLIN, ISOFORM A-RELATED"/>
    <property type="match status" value="1"/>
</dbReference>
<dbReference type="Pfam" id="PF02944">
    <property type="entry name" value="BESS"/>
    <property type="match status" value="1"/>
</dbReference>
<evidence type="ECO:0000256" key="1">
    <source>
        <dbReference type="PROSITE-ProRule" id="PRU00371"/>
    </source>
</evidence>
<reference evidence="5 6" key="1">
    <citation type="journal article" date="2019" name="PLoS Biol.">
        <title>Sex chromosomes control vertical transmission of feminizing Wolbachia symbionts in an isopod.</title>
        <authorList>
            <person name="Becking T."/>
            <person name="Chebbi M.A."/>
            <person name="Giraud I."/>
            <person name="Moumen B."/>
            <person name="Laverre T."/>
            <person name="Caubet Y."/>
            <person name="Peccoud J."/>
            <person name="Gilbert C."/>
            <person name="Cordaux R."/>
        </authorList>
    </citation>
    <scope>NUCLEOTIDE SEQUENCE [LARGE SCALE GENOMIC DNA]</scope>
    <source>
        <strain evidence="5">ANa2</strain>
        <tissue evidence="5">Whole body excluding digestive tract and cuticle</tissue>
    </source>
</reference>
<organism evidence="5 6">
    <name type="scientific">Armadillidium nasatum</name>
    <dbReference type="NCBI Taxonomy" id="96803"/>
    <lineage>
        <taxon>Eukaryota</taxon>
        <taxon>Metazoa</taxon>
        <taxon>Ecdysozoa</taxon>
        <taxon>Arthropoda</taxon>
        <taxon>Crustacea</taxon>
        <taxon>Multicrustacea</taxon>
        <taxon>Malacostraca</taxon>
        <taxon>Eumalacostraca</taxon>
        <taxon>Peracarida</taxon>
        <taxon>Isopoda</taxon>
        <taxon>Oniscidea</taxon>
        <taxon>Crinocheta</taxon>
        <taxon>Armadillidiidae</taxon>
        <taxon>Armadillidium</taxon>
    </lineage>
</organism>
<protein>
    <recommendedName>
        <fullName evidence="7">MADF domain-containing protein</fullName>
    </recommendedName>
</protein>
<feature type="compositionally biased region" description="Polar residues" evidence="2">
    <location>
        <begin position="261"/>
        <end position="292"/>
    </location>
</feature>
<dbReference type="SMART" id="SM00595">
    <property type="entry name" value="MADF"/>
    <property type="match status" value="1"/>
</dbReference>
<evidence type="ECO:0008006" key="7">
    <source>
        <dbReference type="Google" id="ProtNLM"/>
    </source>
</evidence>
<dbReference type="AlphaFoldDB" id="A0A5N5TCQ9"/>